<gene>
    <name evidence="1" type="ORF">NWT39_07830</name>
</gene>
<dbReference type="AlphaFoldDB" id="A0A977IBB5"/>
<reference evidence="1" key="1">
    <citation type="submission" date="2022-08" db="EMBL/GenBank/DDBJ databases">
        <title>Dynamic responses of ammonia-oxidizing microbial communities induced by reactive oxygen species (ROS) in fluctuating redox aquifers.</title>
        <authorList>
            <person name="Wang P."/>
            <person name="Wang H."/>
        </authorList>
    </citation>
    <scope>NUCLEOTIDE SEQUENCE</scope>
    <source>
        <strain evidence="1">PLX03</strain>
    </source>
</reference>
<dbReference type="EMBL" id="CP103305">
    <property type="protein sequence ID" value="UVS67814.1"/>
    <property type="molecule type" value="Genomic_DNA"/>
</dbReference>
<accession>A0A977IBB5</accession>
<protein>
    <submittedName>
        <fullName evidence="1">Uncharacterized protein</fullName>
    </submittedName>
</protein>
<dbReference type="Proteomes" id="UP001059771">
    <property type="component" value="Chromosome"/>
</dbReference>
<dbReference type="RefSeq" id="WP_144239573.1">
    <property type="nucleotide sequence ID" value="NZ_CP103305.1"/>
</dbReference>
<organism evidence="1">
    <name type="scientific">Nitrososphaera viennensis</name>
    <dbReference type="NCBI Taxonomy" id="1034015"/>
    <lineage>
        <taxon>Archaea</taxon>
        <taxon>Nitrososphaerota</taxon>
        <taxon>Nitrososphaeria</taxon>
        <taxon>Nitrososphaerales</taxon>
        <taxon>Nitrososphaeraceae</taxon>
        <taxon>Nitrososphaera</taxon>
    </lineage>
</organism>
<proteinExistence type="predicted"/>
<sequence length="109" mass="12293">MVGTEMSNVDYNVESGQGYQEGASKFKPIKVEMRVSNVNKDQVSYWINEIANQYADLVVTNVSTGSDKISFEIGSPSMSDLTAEDIKFRIEEYLTMNVPPFELKELKVQ</sequence>
<dbReference type="GeneID" id="74686769"/>
<name>A0A977IBB5_9ARCH</name>
<evidence type="ECO:0000313" key="1">
    <source>
        <dbReference type="EMBL" id="UVS67814.1"/>
    </source>
</evidence>